<organism evidence="2 3">
    <name type="scientific">Denitromonas iodatirespirans</name>
    <dbReference type="NCBI Taxonomy" id="2795389"/>
    <lineage>
        <taxon>Bacteria</taxon>
        <taxon>Pseudomonadati</taxon>
        <taxon>Pseudomonadota</taxon>
        <taxon>Betaproteobacteria</taxon>
        <taxon>Rhodocyclales</taxon>
        <taxon>Zoogloeaceae</taxon>
        <taxon>Denitromonas</taxon>
    </lineage>
</organism>
<dbReference type="Gene3D" id="3.40.630.30">
    <property type="match status" value="1"/>
</dbReference>
<dbReference type="AlphaFoldDB" id="A0A944D912"/>
<dbReference type="RefSeq" id="WP_214360346.1">
    <property type="nucleotide sequence ID" value="NZ_JAEKFT010000004.1"/>
</dbReference>
<protein>
    <submittedName>
        <fullName evidence="2">GNAT family N-acetyltransferase</fullName>
    </submittedName>
</protein>
<evidence type="ECO:0000259" key="1">
    <source>
        <dbReference type="Pfam" id="PF13480"/>
    </source>
</evidence>
<dbReference type="Proteomes" id="UP000694660">
    <property type="component" value="Unassembled WGS sequence"/>
</dbReference>
<name>A0A944D912_DENI1</name>
<sequence>MPCHRINVDEAGEAPMAQAWQASSFDTEWAWFRLLARTALPPESAPALWYADADGQLLAGLPVRRDGPRRLAALGNFYTASFAPQLRSVAAMSALLREMMAAERAYSLDLQPMAPEDSRFEAMRTALAGAGLVCFDYFCFGNWYLPARGLRYDDYLAGRPGSLRSTLKRKGKKFAAAGGRIEIVSGGAELDGAMAAYQQVYDASWKRTEPFPDFMPGFMRLCAERGWLRLGVARLGEVPIAAQVWVVRDGHAAIYKLAYDDAQGEWSAGSLLTAALMRRMLDEEQVDEVDYLIGDDAYKRDWMTHRRERRGLRAYDPRRWRGAMATLGEMLRRAARPLVARWQR</sequence>
<accession>A0A944D912</accession>
<evidence type="ECO:0000313" key="2">
    <source>
        <dbReference type="EMBL" id="MBT0960591.1"/>
    </source>
</evidence>
<gene>
    <name evidence="2" type="ORF">I8J34_05315</name>
</gene>
<comment type="caution">
    <text evidence="2">The sequence shown here is derived from an EMBL/GenBank/DDBJ whole genome shotgun (WGS) entry which is preliminary data.</text>
</comment>
<dbReference type="SUPFAM" id="SSF55729">
    <property type="entry name" value="Acyl-CoA N-acyltransferases (Nat)"/>
    <property type="match status" value="1"/>
</dbReference>
<reference evidence="3" key="1">
    <citation type="journal article" date="2022" name="ISME J.">
        <title>Genetic and phylogenetic analysis of dissimilatory iodate-reducing bacteria identifies potential niches across the world's oceans.</title>
        <authorList>
            <person name="Reyes-Umana V."/>
            <person name="Henning Z."/>
            <person name="Lee K."/>
            <person name="Barnum T.P."/>
            <person name="Coates J.D."/>
        </authorList>
    </citation>
    <scope>NUCLEOTIDE SEQUENCE [LARGE SCALE GENOMIC DNA]</scope>
    <source>
        <strain evidence="3">IR12</strain>
    </source>
</reference>
<evidence type="ECO:0000313" key="3">
    <source>
        <dbReference type="Proteomes" id="UP000694660"/>
    </source>
</evidence>
<dbReference type="Pfam" id="PF13480">
    <property type="entry name" value="Acetyltransf_6"/>
    <property type="match status" value="1"/>
</dbReference>
<dbReference type="EMBL" id="JAEKFT010000004">
    <property type="protein sequence ID" value="MBT0960591.1"/>
    <property type="molecule type" value="Genomic_DNA"/>
</dbReference>
<keyword evidence="3" id="KW-1185">Reference proteome</keyword>
<dbReference type="InterPro" id="IPR016181">
    <property type="entry name" value="Acyl_CoA_acyltransferase"/>
</dbReference>
<dbReference type="InterPro" id="IPR038740">
    <property type="entry name" value="BioF2-like_GNAT_dom"/>
</dbReference>
<proteinExistence type="predicted"/>
<feature type="domain" description="BioF2-like acetyltransferase" evidence="1">
    <location>
        <begin position="162"/>
        <end position="300"/>
    </location>
</feature>